<reference evidence="9" key="1">
    <citation type="submission" date="2025-08" db="UniProtKB">
        <authorList>
            <consortium name="RefSeq"/>
        </authorList>
    </citation>
    <scope>IDENTIFICATION</scope>
</reference>
<evidence type="ECO:0000256" key="1">
    <source>
        <dbReference type="ARBA" id="ARBA00004613"/>
    </source>
</evidence>
<dbReference type="Proteomes" id="UP000248480">
    <property type="component" value="Unplaced"/>
</dbReference>
<feature type="signal peptide" evidence="7">
    <location>
        <begin position="1"/>
        <end position="19"/>
    </location>
</feature>
<keyword evidence="3" id="KW-0964">Secreted</keyword>
<dbReference type="FunCoup" id="A0A2Y9DJ63">
    <property type="interactions" value="54"/>
</dbReference>
<keyword evidence="4 7" id="KW-0732">Signal</keyword>
<dbReference type="KEGG" id="tmu:101352525"/>
<dbReference type="PANTHER" id="PTHR15258">
    <property type="entry name" value="FGF BINDING PROTEIN-RELATED"/>
    <property type="match status" value="1"/>
</dbReference>
<evidence type="ECO:0000256" key="7">
    <source>
        <dbReference type="SAM" id="SignalP"/>
    </source>
</evidence>
<evidence type="ECO:0000256" key="2">
    <source>
        <dbReference type="ARBA" id="ARBA00008326"/>
    </source>
</evidence>
<dbReference type="InterPro" id="IPR010510">
    <property type="entry name" value="FGF1-bd"/>
</dbReference>
<accession>A0A2Y9DJ63</accession>
<evidence type="ECO:0000313" key="9">
    <source>
        <dbReference type="RefSeq" id="XP_004375226.1"/>
    </source>
</evidence>
<dbReference type="GO" id="GO:0007267">
    <property type="term" value="P:cell-cell signaling"/>
    <property type="evidence" value="ECO:0007669"/>
    <property type="project" value="TreeGrafter"/>
</dbReference>
<dbReference type="Pfam" id="PF06473">
    <property type="entry name" value="FGF-BP1"/>
    <property type="match status" value="1"/>
</dbReference>
<gene>
    <name evidence="9" type="primary">LOC101352525</name>
</gene>
<protein>
    <submittedName>
        <fullName evidence="9">Fibroblast growth factor-binding protein 1</fullName>
    </submittedName>
</protein>
<dbReference type="AlphaFoldDB" id="A0A2Y9DJ63"/>
<keyword evidence="6" id="KW-0340">Growth factor binding</keyword>
<sequence>MRIQSLALLSFLLAAQVLLVEDKKERGRKKGHSLGRTRLAKGGFLTPDQAECRWAVVEDSNGARLKVECTRVENQFSCYFAGNPHSCPDFANKKRVYWKQIGRNLAQQTNICERSQTVLKTRLCGKKFPEAYLKMMNSTLIKTKESTEKFIQQTVITEAKTMSTTTTPKPAMVIETKETTPAKAQQQTMSANGPECEQDPDVQYQRKLAGDYCGDSWASFCQFFLTMLQDKPC</sequence>
<dbReference type="GeneID" id="101352525"/>
<evidence type="ECO:0000256" key="5">
    <source>
        <dbReference type="ARBA" id="ARBA00023157"/>
    </source>
</evidence>
<dbReference type="STRING" id="127582.A0A2Y9DJ63"/>
<dbReference type="OrthoDB" id="8875908at2759"/>
<dbReference type="RefSeq" id="XP_004375226.1">
    <property type="nucleotide sequence ID" value="XM_004375169.2"/>
</dbReference>
<dbReference type="GO" id="GO:0005576">
    <property type="term" value="C:extracellular region"/>
    <property type="evidence" value="ECO:0007669"/>
    <property type="project" value="UniProtKB-SubCell"/>
</dbReference>
<comment type="subcellular location">
    <subcellularLocation>
        <location evidence="1">Secreted</location>
    </subcellularLocation>
</comment>
<keyword evidence="5" id="KW-1015">Disulfide bond</keyword>
<keyword evidence="8" id="KW-1185">Reference proteome</keyword>
<comment type="similarity">
    <text evidence="2">Belongs to the fibroblast growth factor-binding protein family.</text>
</comment>
<dbReference type="PANTHER" id="PTHR15258:SF2">
    <property type="entry name" value="FIBROBLAST GROWTH FACTOR-BINDING PROTEIN 1"/>
    <property type="match status" value="1"/>
</dbReference>
<proteinExistence type="inferred from homology"/>
<dbReference type="GO" id="GO:0019838">
    <property type="term" value="F:growth factor binding"/>
    <property type="evidence" value="ECO:0007669"/>
    <property type="project" value="UniProtKB-KW"/>
</dbReference>
<evidence type="ECO:0000256" key="6">
    <source>
        <dbReference type="ARBA" id="ARBA00023183"/>
    </source>
</evidence>
<name>A0A2Y9DJ63_TRIMA</name>
<dbReference type="InParanoid" id="A0A2Y9DJ63"/>
<evidence type="ECO:0000256" key="4">
    <source>
        <dbReference type="ARBA" id="ARBA00022729"/>
    </source>
</evidence>
<evidence type="ECO:0000256" key="3">
    <source>
        <dbReference type="ARBA" id="ARBA00022525"/>
    </source>
</evidence>
<organism evidence="8 9">
    <name type="scientific">Trichechus manatus latirostris</name>
    <name type="common">Florida manatee</name>
    <dbReference type="NCBI Taxonomy" id="127582"/>
    <lineage>
        <taxon>Eukaryota</taxon>
        <taxon>Metazoa</taxon>
        <taxon>Chordata</taxon>
        <taxon>Craniata</taxon>
        <taxon>Vertebrata</taxon>
        <taxon>Euteleostomi</taxon>
        <taxon>Mammalia</taxon>
        <taxon>Eutheria</taxon>
        <taxon>Afrotheria</taxon>
        <taxon>Sirenia</taxon>
        <taxon>Trichechidae</taxon>
        <taxon>Trichechus</taxon>
    </lineage>
</organism>
<feature type="chain" id="PRO_5015861856" evidence="7">
    <location>
        <begin position="20"/>
        <end position="233"/>
    </location>
</feature>
<evidence type="ECO:0000313" key="8">
    <source>
        <dbReference type="Proteomes" id="UP000248480"/>
    </source>
</evidence>